<dbReference type="InterPro" id="IPR020616">
    <property type="entry name" value="Thiolase_N"/>
</dbReference>
<evidence type="ECO:0000256" key="1">
    <source>
        <dbReference type="ARBA" id="ARBA00010982"/>
    </source>
</evidence>
<feature type="active site" description="Proton acceptor" evidence="6">
    <location>
        <position position="381"/>
    </location>
</feature>
<evidence type="ECO:0000256" key="5">
    <source>
        <dbReference type="ARBA" id="ARBA00037924"/>
    </source>
</evidence>
<comment type="similarity">
    <text evidence="1 7">Belongs to the thiolase-like superfamily. Thiolase family.</text>
</comment>
<dbReference type="SUPFAM" id="SSF53901">
    <property type="entry name" value="Thiolase-like"/>
    <property type="match status" value="2"/>
</dbReference>
<comment type="pathway">
    <text evidence="5">Metabolic intermediate biosynthesis; (R)-mevalonate biosynthesis; (R)-mevalonate from acetyl-CoA: step 1/3.</text>
</comment>
<dbReference type="PROSITE" id="PS00098">
    <property type="entry name" value="THIOLASE_1"/>
    <property type="match status" value="1"/>
</dbReference>
<feature type="active site" description="Proton acceptor" evidence="6">
    <location>
        <position position="351"/>
    </location>
</feature>
<dbReference type="InterPro" id="IPR020617">
    <property type="entry name" value="Thiolase_C"/>
</dbReference>
<keyword evidence="11" id="KW-1185">Reference proteome</keyword>
<evidence type="ECO:0000256" key="3">
    <source>
        <dbReference type="ARBA" id="ARBA00022752"/>
    </source>
</evidence>
<reference evidence="10 11" key="1">
    <citation type="submission" date="2019-07" db="EMBL/GenBank/DDBJ databases">
        <title>Whole genome shotgun sequence of Acetobacter nitrogenifigens NBRC 105050.</title>
        <authorList>
            <person name="Hosoyama A."/>
            <person name="Uohara A."/>
            <person name="Ohji S."/>
            <person name="Ichikawa N."/>
        </authorList>
    </citation>
    <scope>NUCLEOTIDE SEQUENCE [LARGE SCALE GENOMIC DNA]</scope>
    <source>
        <strain evidence="10 11">NBRC 105050</strain>
    </source>
</reference>
<accession>A0A511XC06</accession>
<gene>
    <name evidence="10" type="primary">fadA</name>
    <name evidence="10" type="ORF">ANI02nite_23540</name>
</gene>
<dbReference type="FunFam" id="3.40.47.10:FF:000010">
    <property type="entry name" value="Acetyl-CoA acetyltransferase (Thiolase)"/>
    <property type="match status" value="1"/>
</dbReference>
<evidence type="ECO:0000256" key="6">
    <source>
        <dbReference type="PIRSR" id="PIRSR000429-1"/>
    </source>
</evidence>
<dbReference type="InterPro" id="IPR002155">
    <property type="entry name" value="Thiolase"/>
</dbReference>
<dbReference type="InterPro" id="IPR020610">
    <property type="entry name" value="Thiolase_AS"/>
</dbReference>
<dbReference type="AlphaFoldDB" id="A0A511XC06"/>
<dbReference type="OrthoDB" id="9764638at2"/>
<dbReference type="PANTHER" id="PTHR18919">
    <property type="entry name" value="ACETYL-COA C-ACYLTRANSFERASE"/>
    <property type="match status" value="1"/>
</dbReference>
<dbReference type="PROSITE" id="PS00099">
    <property type="entry name" value="THIOLASE_3"/>
    <property type="match status" value="1"/>
</dbReference>
<sequence>MSTEDPIVIVSAARTPIGWFQGQFSGVKATELGATAVKAALERAGLQPSQIGAVIMGNVLPAGLGQNPARQAAHGAGAPFSTGAVTINKLCGSGLMAIGFGHDSLVAGTNELVVAGGLESMTNAPYILPKARSGYRLGHGEIYDHMFLDGLEDAYEPGQLMGHFAEKTAEEYGFTRAAQDDYAIETLRRARHAVESGAFAAEIAPVSVASRKGEVVIDADENPLKAQPEKIPGLRPAFGKNGSITAASSSGIADGGAAVVLARRSSAERLGLPVQALIRGFAVHSMAPRDFTVAPVPAMRTLLERVGWGVGDVDLWEVNEAFAVTAMLARQELEIPAERLNVHGGACALGHPIGATGARIVTTLLHALKARGERRGVASACIGGGEAIAIAIELL</sequence>
<keyword evidence="2 7" id="KW-0808">Transferase</keyword>
<keyword evidence="4 7" id="KW-0012">Acyltransferase</keyword>
<organism evidence="10 11">
    <name type="scientific">Acetobacter nitrogenifigens DSM 23921 = NBRC 105050</name>
    <dbReference type="NCBI Taxonomy" id="1120919"/>
    <lineage>
        <taxon>Bacteria</taxon>
        <taxon>Pseudomonadati</taxon>
        <taxon>Pseudomonadota</taxon>
        <taxon>Alphaproteobacteria</taxon>
        <taxon>Acetobacterales</taxon>
        <taxon>Acetobacteraceae</taxon>
        <taxon>Acetobacter</taxon>
    </lineage>
</organism>
<protein>
    <submittedName>
        <fullName evidence="10">Acetyl-CoA acetyltransferase</fullName>
    </submittedName>
</protein>
<feature type="active site" description="Acyl-thioester intermediate" evidence="6">
    <location>
        <position position="91"/>
    </location>
</feature>
<dbReference type="GO" id="GO:0003988">
    <property type="term" value="F:acetyl-CoA C-acyltransferase activity"/>
    <property type="evidence" value="ECO:0007669"/>
    <property type="project" value="UniProtKB-ARBA"/>
</dbReference>
<dbReference type="NCBIfam" id="TIGR01930">
    <property type="entry name" value="AcCoA-C-Actrans"/>
    <property type="match status" value="1"/>
</dbReference>
<dbReference type="CDD" id="cd00751">
    <property type="entry name" value="thiolase"/>
    <property type="match status" value="1"/>
</dbReference>
<evidence type="ECO:0000256" key="4">
    <source>
        <dbReference type="ARBA" id="ARBA00023315"/>
    </source>
</evidence>
<evidence type="ECO:0000259" key="8">
    <source>
        <dbReference type="Pfam" id="PF00108"/>
    </source>
</evidence>
<proteinExistence type="inferred from homology"/>
<dbReference type="Gene3D" id="3.40.47.10">
    <property type="match status" value="1"/>
</dbReference>
<dbReference type="Pfam" id="PF02803">
    <property type="entry name" value="Thiolase_C"/>
    <property type="match status" value="1"/>
</dbReference>
<evidence type="ECO:0000256" key="2">
    <source>
        <dbReference type="ARBA" id="ARBA00022679"/>
    </source>
</evidence>
<dbReference type="GO" id="GO:0042619">
    <property type="term" value="P:poly-hydroxybutyrate biosynthetic process"/>
    <property type="evidence" value="ECO:0007669"/>
    <property type="project" value="UniProtKB-KW"/>
</dbReference>
<dbReference type="Pfam" id="PF00108">
    <property type="entry name" value="Thiolase_N"/>
    <property type="match status" value="1"/>
</dbReference>
<keyword evidence="3" id="KW-0583">PHB biosynthesis</keyword>
<evidence type="ECO:0000259" key="9">
    <source>
        <dbReference type="Pfam" id="PF02803"/>
    </source>
</evidence>
<feature type="domain" description="Thiolase C-terminal" evidence="9">
    <location>
        <begin position="274"/>
        <end position="393"/>
    </location>
</feature>
<dbReference type="PIRSF" id="PIRSF000429">
    <property type="entry name" value="Ac-CoA_Ac_transf"/>
    <property type="match status" value="1"/>
</dbReference>
<dbReference type="PANTHER" id="PTHR18919:SF138">
    <property type="entry name" value="ACETYL-COA C-ACETYLTRANSFERASE"/>
    <property type="match status" value="1"/>
</dbReference>
<evidence type="ECO:0000256" key="7">
    <source>
        <dbReference type="RuleBase" id="RU003557"/>
    </source>
</evidence>
<dbReference type="RefSeq" id="WP_026398122.1">
    <property type="nucleotide sequence ID" value="NZ_AUBI01000009.1"/>
</dbReference>
<dbReference type="Proteomes" id="UP000321635">
    <property type="component" value="Unassembled WGS sequence"/>
</dbReference>
<dbReference type="GO" id="GO:0044281">
    <property type="term" value="P:small molecule metabolic process"/>
    <property type="evidence" value="ECO:0007669"/>
    <property type="project" value="UniProtKB-ARBA"/>
</dbReference>
<evidence type="ECO:0000313" key="11">
    <source>
        <dbReference type="Proteomes" id="UP000321635"/>
    </source>
</evidence>
<feature type="domain" description="Thiolase N-terminal" evidence="8">
    <location>
        <begin position="7"/>
        <end position="264"/>
    </location>
</feature>
<name>A0A511XC06_9PROT</name>
<dbReference type="InterPro" id="IPR016039">
    <property type="entry name" value="Thiolase-like"/>
</dbReference>
<comment type="caution">
    <text evidence="10">The sequence shown here is derived from an EMBL/GenBank/DDBJ whole genome shotgun (WGS) entry which is preliminary data.</text>
</comment>
<dbReference type="EMBL" id="BJYF01000018">
    <property type="protein sequence ID" value="GEN60470.1"/>
    <property type="molecule type" value="Genomic_DNA"/>
</dbReference>
<evidence type="ECO:0000313" key="10">
    <source>
        <dbReference type="EMBL" id="GEN60470.1"/>
    </source>
</evidence>
<dbReference type="InterPro" id="IPR020615">
    <property type="entry name" value="Thiolase_acyl_enz_int_AS"/>
</dbReference>
<dbReference type="STRING" id="1120919.GCA_000429165_02444"/>